<dbReference type="Pfam" id="PF22624">
    <property type="entry name" value="AASDHPPT_N"/>
    <property type="match status" value="1"/>
</dbReference>
<dbReference type="GO" id="GO:0033754">
    <property type="term" value="F:indoleamine 2,3-dioxygenase activity"/>
    <property type="evidence" value="ECO:0007669"/>
    <property type="project" value="TreeGrafter"/>
</dbReference>
<evidence type="ECO:0000256" key="5">
    <source>
        <dbReference type="SAM" id="MobiDB-lite"/>
    </source>
</evidence>
<dbReference type="GO" id="GO:0005737">
    <property type="term" value="C:cytoplasm"/>
    <property type="evidence" value="ECO:0007669"/>
    <property type="project" value="TreeGrafter"/>
</dbReference>
<protein>
    <submittedName>
        <fullName evidence="9">Related to BNA2 - tryptophan 2,3-dioxygenase</fullName>
    </submittedName>
    <submittedName>
        <fullName evidence="8">Related to BNA2-tryptophan 2,3-dioxygenase</fullName>
    </submittedName>
</protein>
<gene>
    <name evidence="9" type="ORF">UBRO2_02149</name>
    <name evidence="8" type="ORF">UBRO_05827</name>
</gene>
<dbReference type="PANTHER" id="PTHR28657">
    <property type="entry name" value="INDOLEAMINE 2,3-DIOXYGENASE"/>
    <property type="match status" value="1"/>
</dbReference>
<evidence type="ECO:0000259" key="6">
    <source>
        <dbReference type="Pfam" id="PF01648"/>
    </source>
</evidence>
<feature type="compositionally biased region" description="Low complexity" evidence="5">
    <location>
        <begin position="767"/>
        <end position="779"/>
    </location>
</feature>
<dbReference type="Proteomes" id="UP000658997">
    <property type="component" value="Unassembled WGS sequence"/>
</dbReference>
<feature type="region of interest" description="Disordered" evidence="5">
    <location>
        <begin position="581"/>
        <end position="613"/>
    </location>
</feature>
<keyword evidence="8" id="KW-0560">Oxidoreductase</keyword>
<organism evidence="8 10">
    <name type="scientific">Ustilago bromivora</name>
    <dbReference type="NCBI Taxonomy" id="307758"/>
    <lineage>
        <taxon>Eukaryota</taxon>
        <taxon>Fungi</taxon>
        <taxon>Dikarya</taxon>
        <taxon>Basidiomycota</taxon>
        <taxon>Ustilaginomycotina</taxon>
        <taxon>Ustilaginomycetes</taxon>
        <taxon>Ustilaginales</taxon>
        <taxon>Ustilaginaceae</taxon>
        <taxon>Ustilago</taxon>
    </lineage>
</organism>
<feature type="region of interest" description="Disordered" evidence="5">
    <location>
        <begin position="760"/>
        <end position="781"/>
    </location>
</feature>
<feature type="compositionally biased region" description="Polar residues" evidence="5">
    <location>
        <begin position="53"/>
        <end position="65"/>
    </location>
</feature>
<dbReference type="OrthoDB" id="540174at2759"/>
<evidence type="ECO:0000313" key="10">
    <source>
        <dbReference type="Proteomes" id="UP000179920"/>
    </source>
</evidence>
<feature type="compositionally biased region" description="Low complexity" evidence="5">
    <location>
        <begin position="75"/>
        <end position="85"/>
    </location>
</feature>
<keyword evidence="8" id="KW-0223">Dioxygenase</keyword>
<feature type="domain" description="4'-phosphopantetheinyl transferase" evidence="6">
    <location>
        <begin position="924"/>
        <end position="1006"/>
    </location>
</feature>
<dbReference type="Pfam" id="PF01648">
    <property type="entry name" value="ACPS"/>
    <property type="match status" value="1"/>
</dbReference>
<dbReference type="InterPro" id="IPR037143">
    <property type="entry name" value="4-PPantetheinyl_Trfase_dom_sf"/>
</dbReference>
<dbReference type="Proteomes" id="UP000179920">
    <property type="component" value="Chromosome XIV"/>
</dbReference>
<dbReference type="SUPFAM" id="SSF56214">
    <property type="entry name" value="4'-phosphopantetheinyl transferase"/>
    <property type="match status" value="2"/>
</dbReference>
<dbReference type="AlphaFoldDB" id="A0A1K0H940"/>
<keyword evidence="11" id="KW-1185">Reference proteome</keyword>
<feature type="region of interest" description="Disordered" evidence="5">
    <location>
        <begin position="693"/>
        <end position="723"/>
    </location>
</feature>
<evidence type="ECO:0000313" key="9">
    <source>
        <dbReference type="EMBL" id="SYW77957.1"/>
    </source>
</evidence>
<evidence type="ECO:0000313" key="11">
    <source>
        <dbReference type="Proteomes" id="UP000658997"/>
    </source>
</evidence>
<keyword evidence="3" id="KW-0479">Metal-binding</keyword>
<feature type="region of interest" description="Disordered" evidence="5">
    <location>
        <begin position="1"/>
        <end position="85"/>
    </location>
</feature>
<sequence length="1094" mass="120121">MTATSDASAGPGRLPASSPSSSGNKTFYPFWPESHDQAEYFQVPPDHFLAQQRGPNKASQPSTSTSDHHRLVRRSSASSSSSTVISDASMPVAGLSFASDPAALSPPLLPTPQPLSELATAVPSRIPAIPTPLAPAFNPLDRLADAVPRPAGFSTVSEQIPDTSTLAAADFDVDVRSGFLPPEAPIQRLTDLHEQHWEHALDQAKQIPLMQGGGGVNITQHQRILARRWRRSIRQMPVLPLSDQLANDIRYARRGHVVLSFLAHFYIHNQPRKSEDAALVVAPQQPSWLNLFSRNKSPEELQDDQDLADELAGKHMRRLPAAISVPWVQLSQKLDLPPILTYATTVLWNWNYLDPSRGLQPDNLRIVETFTGTPSEHHFFFTSLLIEARGVEALELMRVSLDEAFVADRVARRRIAGYLNRLAEVIKDLTKLLHDVRKGCDPKIFYWGIRPWFVGSDTVDKGEQVGWHFEQVDPEGVKRVFSGPSAGQSSMIHAIDVFLDVDHTRRKERLNRPAATANGGGGDARGADGTFMERMSLYMPGHHRAFLSHLRNISFDDSEDDEEDQEDQDHGVATMSNSVATLSASRISTPAATTTTTTIDAESDSEDEAPRELPHPIRSLALAAKTEEHDEGLPAAYDNALQQLKSLRDEHMKIAYLYIVAQARGSPPDAYAPLPKGFTGEPAVDRHLASKAKAAHADAEAEADATLDTNSEDNGGGAKGTGGTDLVTFLRDCRVNTIDALIMAKDAVVASSAILKPASGADAENESSGQSTSPTSSQSNILRKSMTDQRNPLTSIFSSPTLPPIWDSKLQIWAVDISSQSDMAEDQFRSLVNTLLPGQANAGDREKVMRYYRQADRVRSLAARLLPRLLISAQFGIPWNTIQFKSTLEGRPYYAGSEGLRLDFNISHDSDWVVLAFHTSPGVRVGVDVMSLTLPRYESSIRSFVETMDMALTPAETRWVLASLPSNQTEALRRLFTLWTYKEAYTKNLGKGLGFDFSLIEFTFPSPTSTEEMPKMVAIDQEVRQYGFVDVLLPAVGGGAESQVVVCHGPHPDLAPEDRFAEQLSAQKAEQEGLLHSFTLEQLLELANGCVRSL</sequence>
<evidence type="ECO:0000256" key="2">
    <source>
        <dbReference type="ARBA" id="ARBA00022679"/>
    </source>
</evidence>
<dbReference type="EMBL" id="ULHB01000031">
    <property type="protein sequence ID" value="SYW77957.1"/>
    <property type="molecule type" value="Genomic_DNA"/>
</dbReference>
<reference evidence="10" key="2">
    <citation type="submission" date="2016-04" db="EMBL/GenBank/DDBJ databases">
        <authorList>
            <person name="Guldener U."/>
            <person name="Guldener U."/>
        </authorList>
    </citation>
    <scope>NUCLEOTIDE SEQUENCE [LARGE SCALE GENOMIC DNA]</scope>
    <source>
        <strain evidence="10">UB2112</strain>
    </source>
</reference>
<dbReference type="Gene3D" id="3.90.470.20">
    <property type="entry name" value="4'-phosphopantetheinyl transferase domain"/>
    <property type="match status" value="1"/>
</dbReference>
<feature type="domain" description="4'-phosphopantetheinyl transferase N-terminal" evidence="7">
    <location>
        <begin position="843"/>
        <end position="917"/>
    </location>
</feature>
<dbReference type="InterPro" id="IPR008278">
    <property type="entry name" value="4-PPantetheinyl_Trfase_dom"/>
</dbReference>
<name>A0A1K0H940_9BASI</name>
<dbReference type="InterPro" id="IPR000898">
    <property type="entry name" value="Indolamine_dOase"/>
</dbReference>
<evidence type="ECO:0000256" key="1">
    <source>
        <dbReference type="ARBA" id="ARBA00007119"/>
    </source>
</evidence>
<dbReference type="InterPro" id="IPR037217">
    <property type="entry name" value="Trp/Indoleamine_2_3_dOase-like"/>
</dbReference>
<dbReference type="GO" id="GO:0000287">
    <property type="term" value="F:magnesium ion binding"/>
    <property type="evidence" value="ECO:0007669"/>
    <property type="project" value="InterPro"/>
</dbReference>
<accession>A0A1K0H940</accession>
<evidence type="ECO:0000259" key="7">
    <source>
        <dbReference type="Pfam" id="PF22624"/>
    </source>
</evidence>
<dbReference type="GO" id="GO:0019441">
    <property type="term" value="P:L-tryptophan catabolic process to kynurenine"/>
    <property type="evidence" value="ECO:0007669"/>
    <property type="project" value="InterPro"/>
</dbReference>
<evidence type="ECO:0000256" key="4">
    <source>
        <dbReference type="ARBA" id="ARBA00023004"/>
    </source>
</evidence>
<keyword evidence="4" id="KW-0408">Iron</keyword>
<dbReference type="InterPro" id="IPR055066">
    <property type="entry name" value="AASDHPPT_N"/>
</dbReference>
<dbReference type="EMBL" id="LT558130">
    <property type="protein sequence ID" value="SAM84546.1"/>
    <property type="molecule type" value="Genomic_DNA"/>
</dbReference>
<dbReference type="GO" id="GO:0034354">
    <property type="term" value="P:'de novo' NAD+ biosynthetic process from L-tryptophan"/>
    <property type="evidence" value="ECO:0007669"/>
    <property type="project" value="TreeGrafter"/>
</dbReference>
<dbReference type="Gene3D" id="1.20.58.480">
    <property type="match status" value="1"/>
</dbReference>
<reference evidence="8" key="1">
    <citation type="submission" date="2016-04" db="EMBL/GenBank/DDBJ databases">
        <authorList>
            <person name="Evans L.H."/>
            <person name="Alamgir A."/>
            <person name="Owens N."/>
            <person name="Weber N.D."/>
            <person name="Virtaneva K."/>
            <person name="Barbian K."/>
            <person name="Babar A."/>
            <person name="Rosenke K."/>
        </authorList>
    </citation>
    <scope>NUCLEOTIDE SEQUENCE</scope>
    <source>
        <strain evidence="8">UB2112</strain>
    </source>
</reference>
<feature type="compositionally biased region" description="Low complexity" evidence="5">
    <location>
        <begin position="583"/>
        <end position="600"/>
    </location>
</feature>
<dbReference type="GO" id="GO:0020037">
    <property type="term" value="F:heme binding"/>
    <property type="evidence" value="ECO:0007669"/>
    <property type="project" value="InterPro"/>
</dbReference>
<reference evidence="9" key="3">
    <citation type="submission" date="2018-08" db="EMBL/GenBank/DDBJ databases">
        <authorList>
            <person name="Guldener U."/>
        </authorList>
    </citation>
    <scope>NUCLEOTIDE SEQUENCE</scope>
    <source>
        <strain evidence="9">UB2</strain>
    </source>
</reference>
<feature type="compositionally biased region" description="Gly residues" evidence="5">
    <location>
        <begin position="714"/>
        <end position="723"/>
    </location>
</feature>
<evidence type="ECO:0000256" key="3">
    <source>
        <dbReference type="ARBA" id="ARBA00022723"/>
    </source>
</evidence>
<dbReference type="Pfam" id="PF01231">
    <property type="entry name" value="IDO"/>
    <property type="match status" value="1"/>
</dbReference>
<proteinExistence type="inferred from homology"/>
<keyword evidence="2" id="KW-0808">Transferase</keyword>
<dbReference type="GO" id="GO:0008897">
    <property type="term" value="F:holo-[acyl-carrier-protein] synthase activity"/>
    <property type="evidence" value="ECO:0007669"/>
    <property type="project" value="InterPro"/>
</dbReference>
<comment type="similarity">
    <text evidence="1">Belongs to the indoleamine 2,3-dioxygenase family.</text>
</comment>
<evidence type="ECO:0000313" key="8">
    <source>
        <dbReference type="EMBL" id="SAM84546.1"/>
    </source>
</evidence>
<feature type="region of interest" description="Disordered" evidence="5">
    <location>
        <begin position="509"/>
        <end position="528"/>
    </location>
</feature>
<dbReference type="PANTHER" id="PTHR28657:SF5">
    <property type="entry name" value="INDOLEAMINE 2,3-DIOXYGENASE"/>
    <property type="match status" value="1"/>
</dbReference>
<dbReference type="SUPFAM" id="SSF140959">
    <property type="entry name" value="Indolic compounds 2,3-dioxygenase-like"/>
    <property type="match status" value="2"/>
</dbReference>